<dbReference type="InterPro" id="IPR021586">
    <property type="entry name" value="Tscrpt_reg_TrmB_C"/>
</dbReference>
<dbReference type="CDD" id="cd00090">
    <property type="entry name" value="HTH_ARSR"/>
    <property type="match status" value="1"/>
</dbReference>
<dbReference type="GeneID" id="24789730"/>
<dbReference type="PANTHER" id="PTHR34293">
    <property type="entry name" value="HTH-TYPE TRANSCRIPTIONAL REGULATOR TRMBL2"/>
    <property type="match status" value="1"/>
</dbReference>
<dbReference type="Pfam" id="PF11495">
    <property type="entry name" value="Regulator_TrmB"/>
    <property type="match status" value="1"/>
</dbReference>
<sequence>MVLQIDPQLIRNLEKLGLTENEAKAYIGLVSLREATAREIHELTNVPRAKIYEILKVLAKKGYLEVRQGSPTYFRAVDPKKVIGEIKYEFISCAIETLGQLNELSYELPKTSPVWYIQSDWGIKNRIREIMAGVKEELIIFSTSPEFLQEFEPDIKKLERICNLILIVDKLDKFRSLPFEFKETDKEFADFMDNIIIDGIQYKEEFFMIADGKESIGVHSAGNRREAVIIKLPIVSYMQKMIYERVLEPGFIKKTKQLMS</sequence>
<protein>
    <submittedName>
        <fullName evidence="4">Transcriptional regulator, TrmB family</fullName>
    </submittedName>
</protein>
<reference evidence="4" key="1">
    <citation type="submission" date="2014-07" db="EMBL/GenBank/DDBJ databases">
        <title>Methanogenic archaea and the global carbon cycle.</title>
        <authorList>
            <person name="Henriksen J.R."/>
            <person name="Luke J."/>
            <person name="Reinhart S."/>
            <person name="Benedict M.N."/>
            <person name="Youngblut N.D."/>
            <person name="Metcalf M.E."/>
            <person name="Whitaker R.J."/>
            <person name="Metcalf W.W."/>
        </authorList>
    </citation>
    <scope>NUCLEOTIDE SEQUENCE [LARGE SCALE GENOMIC DNA]</scope>
    <source>
        <strain evidence="4">3</strain>
    </source>
</reference>
<gene>
    <name evidence="4" type="ORF">MSBR3_2159</name>
</gene>
<keyword evidence="5" id="KW-1185">Reference proteome</keyword>
<dbReference type="PATRIC" id="fig|1434107.4.peg.2744"/>
<proteinExistence type="inferred from homology"/>
<dbReference type="Pfam" id="PF01978">
    <property type="entry name" value="TrmB"/>
    <property type="match status" value="1"/>
</dbReference>
<evidence type="ECO:0000259" key="2">
    <source>
        <dbReference type="Pfam" id="PF01978"/>
    </source>
</evidence>
<accession>A0A0E3SMN1</accession>
<dbReference type="Gene3D" id="1.10.10.10">
    <property type="entry name" value="Winged helix-like DNA-binding domain superfamily/Winged helix DNA-binding domain"/>
    <property type="match status" value="1"/>
</dbReference>
<evidence type="ECO:0000256" key="1">
    <source>
        <dbReference type="ARBA" id="ARBA00007287"/>
    </source>
</evidence>
<evidence type="ECO:0000313" key="4">
    <source>
        <dbReference type="EMBL" id="AKB82737.1"/>
    </source>
</evidence>
<dbReference type="EMBL" id="CP009517">
    <property type="protein sequence ID" value="AKB82737.1"/>
    <property type="molecule type" value="Genomic_DNA"/>
</dbReference>
<dbReference type="Proteomes" id="UP000033066">
    <property type="component" value="Chromosome"/>
</dbReference>
<dbReference type="PANTHER" id="PTHR34293:SF1">
    <property type="entry name" value="HTH-TYPE TRANSCRIPTIONAL REGULATOR TRMBL2"/>
    <property type="match status" value="1"/>
</dbReference>
<dbReference type="RefSeq" id="WP_048108303.1">
    <property type="nucleotide sequence ID" value="NZ_CP009517.1"/>
</dbReference>
<dbReference type="InterPro" id="IPR036388">
    <property type="entry name" value="WH-like_DNA-bd_sf"/>
</dbReference>
<name>A0A0E3SMN1_METBA</name>
<dbReference type="InterPro" id="IPR036390">
    <property type="entry name" value="WH_DNA-bd_sf"/>
</dbReference>
<dbReference type="InterPro" id="IPR051797">
    <property type="entry name" value="TrmB-like"/>
</dbReference>
<dbReference type="InterPro" id="IPR011991">
    <property type="entry name" value="ArsR-like_HTH"/>
</dbReference>
<feature type="domain" description="Transcription regulator TrmB C-terminal" evidence="3">
    <location>
        <begin position="114"/>
        <end position="221"/>
    </location>
</feature>
<dbReference type="STRING" id="1434107.MSBR3_2159"/>
<dbReference type="AlphaFoldDB" id="A0A0E3SMN1"/>
<dbReference type="InterPro" id="IPR002831">
    <property type="entry name" value="Tscrpt_reg_TrmB_N"/>
</dbReference>
<dbReference type="KEGG" id="mbak:MSBR3_2159"/>
<evidence type="ECO:0000313" key="5">
    <source>
        <dbReference type="Proteomes" id="UP000033066"/>
    </source>
</evidence>
<dbReference type="HOGENOM" id="CLU_072493_2_0_2"/>
<dbReference type="SUPFAM" id="SSF46785">
    <property type="entry name" value="Winged helix' DNA-binding domain"/>
    <property type="match status" value="1"/>
</dbReference>
<evidence type="ECO:0000259" key="3">
    <source>
        <dbReference type="Pfam" id="PF11495"/>
    </source>
</evidence>
<feature type="domain" description="Transcription regulator TrmB N-terminal" evidence="2">
    <location>
        <begin position="13"/>
        <end position="80"/>
    </location>
</feature>
<organism evidence="4 5">
    <name type="scientific">Methanosarcina barkeri 3</name>
    <dbReference type="NCBI Taxonomy" id="1434107"/>
    <lineage>
        <taxon>Archaea</taxon>
        <taxon>Methanobacteriati</taxon>
        <taxon>Methanobacteriota</taxon>
        <taxon>Stenosarchaea group</taxon>
        <taxon>Methanomicrobia</taxon>
        <taxon>Methanosarcinales</taxon>
        <taxon>Methanosarcinaceae</taxon>
        <taxon>Methanosarcina</taxon>
    </lineage>
</organism>
<dbReference type="OrthoDB" id="30795at2157"/>
<comment type="similarity">
    <text evidence="1">Belongs to the transcriptional regulator TrmB family.</text>
</comment>